<evidence type="ECO:0000313" key="3">
    <source>
        <dbReference type="Proteomes" id="UP000265631"/>
    </source>
</evidence>
<comment type="caution">
    <text evidence="2">The sequence shown here is derived from an EMBL/GenBank/DDBJ whole genome shotgun (WGS) entry which is preliminary data.</text>
</comment>
<dbReference type="OrthoDB" id="4986740at2759"/>
<keyword evidence="3" id="KW-1185">Reference proteome</keyword>
<organism evidence="2 3">
    <name type="scientific">Fusarium flagelliforme</name>
    <dbReference type="NCBI Taxonomy" id="2675880"/>
    <lineage>
        <taxon>Eukaryota</taxon>
        <taxon>Fungi</taxon>
        <taxon>Dikarya</taxon>
        <taxon>Ascomycota</taxon>
        <taxon>Pezizomycotina</taxon>
        <taxon>Sordariomycetes</taxon>
        <taxon>Hypocreomycetidae</taxon>
        <taxon>Hypocreales</taxon>
        <taxon>Nectriaceae</taxon>
        <taxon>Fusarium</taxon>
        <taxon>Fusarium incarnatum-equiseti species complex</taxon>
    </lineage>
</organism>
<dbReference type="AlphaFoldDB" id="A0A395N2K2"/>
<evidence type="ECO:0000313" key="2">
    <source>
        <dbReference type="EMBL" id="RFN54190.1"/>
    </source>
</evidence>
<proteinExistence type="predicted"/>
<protein>
    <submittedName>
        <fullName evidence="2">Uncharacterized protein</fullName>
    </submittedName>
</protein>
<accession>A0A395N2K2</accession>
<feature type="chain" id="PRO_5017413130" evidence="1">
    <location>
        <begin position="19"/>
        <end position="112"/>
    </location>
</feature>
<feature type="signal peptide" evidence="1">
    <location>
        <begin position="1"/>
        <end position="18"/>
    </location>
</feature>
<keyword evidence="1" id="KW-0732">Signal</keyword>
<reference evidence="2 3" key="1">
    <citation type="journal article" date="2018" name="PLoS Pathog.">
        <title>Evolution of structural diversity of trichothecenes, a family of toxins produced by plant pathogenic and entomopathogenic fungi.</title>
        <authorList>
            <person name="Proctor R.H."/>
            <person name="McCormick S.P."/>
            <person name="Kim H.S."/>
            <person name="Cardoza R.E."/>
            <person name="Stanley A.M."/>
            <person name="Lindo L."/>
            <person name="Kelly A."/>
            <person name="Brown D.W."/>
            <person name="Lee T."/>
            <person name="Vaughan M.M."/>
            <person name="Alexander N.J."/>
            <person name="Busman M."/>
            <person name="Gutierrez S."/>
        </authorList>
    </citation>
    <scope>NUCLEOTIDE SEQUENCE [LARGE SCALE GENOMIC DNA]</scope>
    <source>
        <strain evidence="2 3">NRRL 13405</strain>
    </source>
</reference>
<dbReference type="Proteomes" id="UP000265631">
    <property type="component" value="Unassembled WGS sequence"/>
</dbReference>
<gene>
    <name evidence="2" type="ORF">FIE12Z_1316</name>
</gene>
<evidence type="ECO:0000256" key="1">
    <source>
        <dbReference type="SAM" id="SignalP"/>
    </source>
</evidence>
<name>A0A395N2K2_9HYPO</name>
<sequence length="112" mass="12046">MSLKNLFAIILAIPAIMAAPTAEAKVAGREVLACACANAAGETKIDGYCPYIAGQNVSVDGQKYCFPAATWSEYMDTRFTAEFCPGYYPGYPNPVCKTVTVCPLIGDYQRIC</sequence>
<dbReference type="EMBL" id="PXXK01000028">
    <property type="protein sequence ID" value="RFN54190.1"/>
    <property type="molecule type" value="Genomic_DNA"/>
</dbReference>